<accession>A0ABZ3ECF4</accession>
<keyword evidence="3" id="KW-1185">Reference proteome</keyword>
<dbReference type="EMBL" id="CP128355">
    <property type="protein sequence ID" value="XAF70501.1"/>
    <property type="molecule type" value="Genomic_DNA"/>
</dbReference>
<dbReference type="PANTHER" id="PTHR30344">
    <property type="entry name" value="6-PHOSPHOGLUCONOLACTONASE-RELATED"/>
    <property type="match status" value="1"/>
</dbReference>
<organism evidence="2 3">
    <name type="scientific">Staphylococcus hsinchuensis</name>
    <dbReference type="NCBI Taxonomy" id="3051183"/>
    <lineage>
        <taxon>Bacteria</taxon>
        <taxon>Bacillati</taxon>
        <taxon>Bacillota</taxon>
        <taxon>Bacilli</taxon>
        <taxon>Bacillales</taxon>
        <taxon>Staphylococcaceae</taxon>
        <taxon>Staphylococcus</taxon>
    </lineage>
</organism>
<dbReference type="InterPro" id="IPR015943">
    <property type="entry name" value="WD40/YVTN_repeat-like_dom_sf"/>
</dbReference>
<dbReference type="Gene3D" id="2.130.10.10">
    <property type="entry name" value="YVTN repeat-like/Quinoprotein amine dehydrogenase"/>
    <property type="match status" value="1"/>
</dbReference>
<gene>
    <name evidence="2" type="ORF">QQM35_10755</name>
</gene>
<dbReference type="RefSeq" id="WP_251942682.1">
    <property type="nucleotide sequence ID" value="NZ_CP128355.1"/>
</dbReference>
<sequence>MTTIGYIGSYTKKDGKGVYRFQLDENSGKITEVETGYELEASTYVTQHQSYLYAITREGDDCGIASFEIQQDGQLTLINKCLASTKGTGCYISVSPDGKYVFEAIYGAGLARIYKANPETGEVEHLIQEIAHDYTIGPKERQDQAHVHYLDVTPDERYVIAMDLGTDKAVTYKFGDEGLTEYEVYDFEQGDGPRHITFHGNGKFGYVVHELSNMISVVEYNDGKIKELERHSTIPENFNDETKLAGVRLSQDQKYVYVSNRGHDSLAIFKVSETGASISAVDIVSSGGVFPRDFNITPSNDYLVCAHQEGDSIITVFKRDSVTGLLEKVDDHQTAAEGVCVQFLK</sequence>
<dbReference type="InterPro" id="IPR050282">
    <property type="entry name" value="Cycloisomerase_2"/>
</dbReference>
<dbReference type="InterPro" id="IPR019405">
    <property type="entry name" value="Lactonase_7-beta_prop"/>
</dbReference>
<proteinExistence type="inferred from homology"/>
<evidence type="ECO:0000313" key="2">
    <source>
        <dbReference type="EMBL" id="XAF70501.1"/>
    </source>
</evidence>
<name>A0ABZ3ECF4_9STAP</name>
<protein>
    <submittedName>
        <fullName evidence="2">Beta-propeller fold lactonase family protein</fullName>
    </submittedName>
</protein>
<evidence type="ECO:0000256" key="1">
    <source>
        <dbReference type="ARBA" id="ARBA00005564"/>
    </source>
</evidence>
<dbReference type="SUPFAM" id="SSF51004">
    <property type="entry name" value="C-terminal (heme d1) domain of cytochrome cd1-nitrite reductase"/>
    <property type="match status" value="1"/>
</dbReference>
<comment type="similarity">
    <text evidence="1">Belongs to the cycloisomerase 2 family.</text>
</comment>
<dbReference type="Pfam" id="PF10282">
    <property type="entry name" value="Lactonase"/>
    <property type="match status" value="1"/>
</dbReference>
<dbReference type="Proteomes" id="UP001436297">
    <property type="component" value="Chromosome"/>
</dbReference>
<dbReference type="PANTHER" id="PTHR30344:SF1">
    <property type="entry name" value="6-PHOSPHOGLUCONOLACTONASE"/>
    <property type="match status" value="1"/>
</dbReference>
<dbReference type="InterPro" id="IPR011048">
    <property type="entry name" value="Haem_d1_sf"/>
</dbReference>
<reference evidence="2 3" key="1">
    <citation type="journal article" date="2024" name="Pathogens">
        <title>Staphylococcus hsinchuensis sp. nov., Isolated from Soymilk.</title>
        <authorList>
            <person name="Wang Y.T."/>
            <person name="Lin Y.C."/>
            <person name="Hsieh Y.H."/>
            <person name="Lin Y.T."/>
            <person name="Hamada M."/>
            <person name="Chen C.C."/>
            <person name="Liou J.S."/>
            <person name="Lee A.Y."/>
            <person name="Zhang W.L."/>
            <person name="Chen Y.T."/>
            <person name="Huang C.H."/>
        </authorList>
    </citation>
    <scope>NUCLEOTIDE SEQUENCE [LARGE SCALE GENOMIC DNA]</scope>
    <source>
        <strain evidence="2 3">H164</strain>
    </source>
</reference>
<evidence type="ECO:0000313" key="3">
    <source>
        <dbReference type="Proteomes" id="UP001436297"/>
    </source>
</evidence>